<dbReference type="InterPro" id="IPR046335">
    <property type="entry name" value="LacI/GalR-like_sensor"/>
</dbReference>
<evidence type="ECO:0000256" key="2">
    <source>
        <dbReference type="ARBA" id="ARBA00023125"/>
    </source>
</evidence>
<dbReference type="Gene3D" id="1.10.10.10">
    <property type="entry name" value="Winged helix-like DNA-binding domain superfamily/Winged helix DNA-binding domain"/>
    <property type="match status" value="1"/>
</dbReference>
<reference evidence="4 5" key="1">
    <citation type="journal article" date="2019" name="Int. J. Syst. Evol. Microbiol.">
        <title>Capsulimonas corticalis gen. nov., sp. nov., an aerobic capsulated bacterium, of a novel bacterial order, Capsulimonadales ord. nov., of the class Armatimonadia of the phylum Armatimonadetes.</title>
        <authorList>
            <person name="Li J."/>
            <person name="Kudo C."/>
            <person name="Tonouchi A."/>
        </authorList>
    </citation>
    <scope>NUCLEOTIDE SEQUENCE [LARGE SCALE GENOMIC DNA]</scope>
    <source>
        <strain evidence="4 5">AX-7</strain>
    </source>
</reference>
<gene>
    <name evidence="4" type="ORF">CCAX7_32110</name>
</gene>
<dbReference type="SUPFAM" id="SSF53822">
    <property type="entry name" value="Periplasmic binding protein-like I"/>
    <property type="match status" value="1"/>
</dbReference>
<name>A0A402D476_9BACT</name>
<dbReference type="SMART" id="SM00345">
    <property type="entry name" value="HTH_GNTR"/>
    <property type="match status" value="1"/>
</dbReference>
<dbReference type="PANTHER" id="PTHR30146:SF109">
    <property type="entry name" value="HTH-TYPE TRANSCRIPTIONAL REGULATOR GALS"/>
    <property type="match status" value="1"/>
</dbReference>
<accession>A0A402D476</accession>
<dbReference type="Gene3D" id="3.40.50.2300">
    <property type="match status" value="2"/>
</dbReference>
<dbReference type="InterPro" id="IPR036388">
    <property type="entry name" value="WH-like_DNA-bd_sf"/>
</dbReference>
<proteinExistence type="predicted"/>
<sequence length="374" mass="41380">MAEALRERIRSGHYQPGEWLPAERVLTEDLHVHRRVVRAAIAQLEKEGLLIRRPNCRPIVQAPAAPVADDLPTGSQFPASRLVALIMWHGAALGATGTAQQRIFWGMNQALGQAGYHGVFLDLGEEVGTEQENAEREATHLRYALDHGFGGIIFYAYAYDSNRELIQEVSRRMPLVLIDRMVPGVEADFVGTENRQAMFDATKYLIRQGHKRIAYVTKGESINPVQDRLQGYLRALREEFASDAYEMVLTAPFSDSSTWSVFDTVFKLPAEERPTAVLCVNDIEAVRVAKRLAELGLTVPEDVSLIGFDNIVRTLPGGVGLTTVGQPFEEIGKAATKMFLRRVDSAAVPQSHVELPAQLIERESSKSISDDSSG</sequence>
<keyword evidence="5" id="KW-1185">Reference proteome</keyword>
<dbReference type="PRINTS" id="PR00035">
    <property type="entry name" value="HTHGNTR"/>
</dbReference>
<dbReference type="PANTHER" id="PTHR30146">
    <property type="entry name" value="LACI-RELATED TRANSCRIPTIONAL REPRESSOR"/>
    <property type="match status" value="1"/>
</dbReference>
<dbReference type="Pfam" id="PF13377">
    <property type="entry name" value="Peripla_BP_3"/>
    <property type="match status" value="1"/>
</dbReference>
<keyword evidence="3" id="KW-0804">Transcription</keyword>
<evidence type="ECO:0000256" key="1">
    <source>
        <dbReference type="ARBA" id="ARBA00023015"/>
    </source>
</evidence>
<dbReference type="Proteomes" id="UP000287394">
    <property type="component" value="Chromosome"/>
</dbReference>
<dbReference type="GO" id="GO:0003700">
    <property type="term" value="F:DNA-binding transcription factor activity"/>
    <property type="evidence" value="ECO:0007669"/>
    <property type="project" value="InterPro"/>
</dbReference>
<dbReference type="InterPro" id="IPR000524">
    <property type="entry name" value="Tscrpt_reg_HTH_GntR"/>
</dbReference>
<dbReference type="Pfam" id="PF00392">
    <property type="entry name" value="GntR"/>
    <property type="match status" value="1"/>
</dbReference>
<dbReference type="PROSITE" id="PS50949">
    <property type="entry name" value="HTH_GNTR"/>
    <property type="match status" value="1"/>
</dbReference>
<dbReference type="EMBL" id="AP025739">
    <property type="protein sequence ID" value="BDI31160.1"/>
    <property type="molecule type" value="Genomic_DNA"/>
</dbReference>
<dbReference type="KEGG" id="ccot:CCAX7_32110"/>
<dbReference type="SUPFAM" id="SSF46785">
    <property type="entry name" value="Winged helix' DNA-binding domain"/>
    <property type="match status" value="1"/>
</dbReference>
<evidence type="ECO:0000313" key="5">
    <source>
        <dbReference type="Proteomes" id="UP000287394"/>
    </source>
</evidence>
<dbReference type="AlphaFoldDB" id="A0A402D476"/>
<dbReference type="InterPro" id="IPR036390">
    <property type="entry name" value="WH_DNA-bd_sf"/>
</dbReference>
<dbReference type="CDD" id="cd07377">
    <property type="entry name" value="WHTH_GntR"/>
    <property type="match status" value="1"/>
</dbReference>
<organism evidence="4 5">
    <name type="scientific">Capsulimonas corticalis</name>
    <dbReference type="NCBI Taxonomy" id="2219043"/>
    <lineage>
        <taxon>Bacteria</taxon>
        <taxon>Bacillati</taxon>
        <taxon>Armatimonadota</taxon>
        <taxon>Armatimonadia</taxon>
        <taxon>Capsulimonadales</taxon>
        <taxon>Capsulimonadaceae</taxon>
        <taxon>Capsulimonas</taxon>
    </lineage>
</organism>
<evidence type="ECO:0000313" key="4">
    <source>
        <dbReference type="EMBL" id="BDI31160.1"/>
    </source>
</evidence>
<dbReference type="CDD" id="cd06267">
    <property type="entry name" value="PBP1_LacI_sugar_binding-like"/>
    <property type="match status" value="1"/>
</dbReference>
<keyword evidence="1" id="KW-0805">Transcription regulation</keyword>
<dbReference type="GO" id="GO:0000976">
    <property type="term" value="F:transcription cis-regulatory region binding"/>
    <property type="evidence" value="ECO:0007669"/>
    <property type="project" value="TreeGrafter"/>
</dbReference>
<dbReference type="InterPro" id="IPR028082">
    <property type="entry name" value="Peripla_BP_I"/>
</dbReference>
<evidence type="ECO:0000256" key="3">
    <source>
        <dbReference type="ARBA" id="ARBA00023163"/>
    </source>
</evidence>
<keyword evidence="2" id="KW-0238">DNA-binding</keyword>
<protein>
    <submittedName>
        <fullName evidence="4">Uncharacterized protein</fullName>
    </submittedName>
</protein>